<accession>A0A317EAU8</accession>
<keyword evidence="4 7" id="KW-0808">Transferase</keyword>
<dbReference type="Proteomes" id="UP000246077">
    <property type="component" value="Unassembled WGS sequence"/>
</dbReference>
<dbReference type="GO" id="GO:0008483">
    <property type="term" value="F:transaminase activity"/>
    <property type="evidence" value="ECO:0007669"/>
    <property type="project" value="UniProtKB-KW"/>
</dbReference>
<protein>
    <submittedName>
        <fullName evidence="7">Aspartate aminotransferase family protein</fullName>
    </submittedName>
</protein>
<evidence type="ECO:0000256" key="1">
    <source>
        <dbReference type="ARBA" id="ARBA00001933"/>
    </source>
</evidence>
<dbReference type="FunFam" id="3.40.640.10:FF:000014">
    <property type="entry name" value="Adenosylmethionine-8-amino-7-oxononanoate aminotransferase, probable"/>
    <property type="match status" value="1"/>
</dbReference>
<evidence type="ECO:0000256" key="4">
    <source>
        <dbReference type="ARBA" id="ARBA00022679"/>
    </source>
</evidence>
<dbReference type="CDD" id="cd00610">
    <property type="entry name" value="OAT_like"/>
    <property type="match status" value="1"/>
</dbReference>
<dbReference type="RefSeq" id="WP_109920112.1">
    <property type="nucleotide sequence ID" value="NZ_QGLF01000001.1"/>
</dbReference>
<dbReference type="SUPFAM" id="SSF53383">
    <property type="entry name" value="PLP-dependent transferases"/>
    <property type="match status" value="1"/>
</dbReference>
<evidence type="ECO:0000256" key="3">
    <source>
        <dbReference type="ARBA" id="ARBA00022576"/>
    </source>
</evidence>
<proteinExistence type="inferred from homology"/>
<dbReference type="Gene3D" id="3.40.640.10">
    <property type="entry name" value="Type I PLP-dependent aspartate aminotransferase-like (Major domain)"/>
    <property type="match status" value="1"/>
</dbReference>
<dbReference type="AlphaFoldDB" id="A0A317EAU8"/>
<comment type="caution">
    <text evidence="7">The sequence shown here is derived from an EMBL/GenBank/DDBJ whole genome shotgun (WGS) entry which is preliminary data.</text>
</comment>
<evidence type="ECO:0000256" key="2">
    <source>
        <dbReference type="ARBA" id="ARBA00008954"/>
    </source>
</evidence>
<dbReference type="InterPro" id="IPR015421">
    <property type="entry name" value="PyrdxlP-dep_Trfase_major"/>
</dbReference>
<dbReference type="PROSITE" id="PS00600">
    <property type="entry name" value="AA_TRANSFER_CLASS_3"/>
    <property type="match status" value="1"/>
</dbReference>
<dbReference type="Pfam" id="PF00202">
    <property type="entry name" value="Aminotran_3"/>
    <property type="match status" value="1"/>
</dbReference>
<dbReference type="PANTHER" id="PTHR43094">
    <property type="entry name" value="AMINOTRANSFERASE"/>
    <property type="match status" value="1"/>
</dbReference>
<dbReference type="OrthoDB" id="9801834at2"/>
<keyword evidence="8" id="KW-1185">Reference proteome</keyword>
<keyword evidence="5 6" id="KW-0663">Pyridoxal phosphate</keyword>
<sequence length="438" mass="47737">MNALLPKMDHHWLPFTNNRLFRQEPQIFARAEGVRYWTPEGREILDGSAGLFCCAAGHGRREIADAVHRQLMTLDYTPHFQRAANVSFEFAERLAGLLPEGIDRLFFGNSGSEAVDSAVKIVLAYHKARGQSQRTRFVSRNWAYHGVNMGGTSLAGMVNNRRDFGAVTFDAVHMRHTWTEEQRFTRGQPDTGADRADDLEDLCRLYGGETIAAVFIEPIAGSIGTIVPPKGYLEKIRAICDRYGIVLVFDEVITGFGRTGAAFAAQEFAVTPDVITMAKALTNGVIPMSAVAVKREMQAAVIDAAEGDRPELFHGYTYSAHPVACAAGLAALDIYRDEDLFGRGKALSGHFLDTVFGLRNLPQVVDLRGYGMLAGIQLKPGATPGAKGSIAQRRLFDAGLHVKATGDALIFAPALVAGTDDIDRMGDILRRILGDADL</sequence>
<evidence type="ECO:0000313" key="7">
    <source>
        <dbReference type="EMBL" id="PWR24079.1"/>
    </source>
</evidence>
<dbReference type="InterPro" id="IPR015424">
    <property type="entry name" value="PyrdxlP-dep_Trfase"/>
</dbReference>
<evidence type="ECO:0000256" key="6">
    <source>
        <dbReference type="RuleBase" id="RU003560"/>
    </source>
</evidence>
<gene>
    <name evidence="7" type="ORF">DKG75_02365</name>
</gene>
<evidence type="ECO:0000256" key="5">
    <source>
        <dbReference type="ARBA" id="ARBA00022898"/>
    </source>
</evidence>
<dbReference type="InterPro" id="IPR049704">
    <property type="entry name" value="Aminotrans_3_PPA_site"/>
</dbReference>
<dbReference type="Gene3D" id="3.90.1150.10">
    <property type="entry name" value="Aspartate Aminotransferase, domain 1"/>
    <property type="match status" value="1"/>
</dbReference>
<dbReference type="InterPro" id="IPR015422">
    <property type="entry name" value="PyrdxlP-dep_Trfase_small"/>
</dbReference>
<dbReference type="InterPro" id="IPR005814">
    <property type="entry name" value="Aminotrans_3"/>
</dbReference>
<dbReference type="EMBL" id="QGLF01000001">
    <property type="protein sequence ID" value="PWR24079.1"/>
    <property type="molecule type" value="Genomic_DNA"/>
</dbReference>
<dbReference type="PANTHER" id="PTHR43094:SF1">
    <property type="entry name" value="AMINOTRANSFERASE CLASS-III"/>
    <property type="match status" value="1"/>
</dbReference>
<name>A0A317EAU8_9PROT</name>
<evidence type="ECO:0000313" key="8">
    <source>
        <dbReference type="Proteomes" id="UP000246077"/>
    </source>
</evidence>
<organism evidence="7 8">
    <name type="scientific">Zavarzinia compransoris</name>
    <dbReference type="NCBI Taxonomy" id="1264899"/>
    <lineage>
        <taxon>Bacteria</taxon>
        <taxon>Pseudomonadati</taxon>
        <taxon>Pseudomonadota</taxon>
        <taxon>Alphaproteobacteria</taxon>
        <taxon>Rhodospirillales</taxon>
        <taxon>Zavarziniaceae</taxon>
        <taxon>Zavarzinia</taxon>
    </lineage>
</organism>
<reference evidence="8" key="1">
    <citation type="submission" date="2018-05" db="EMBL/GenBank/DDBJ databases">
        <title>Zavarzinia sp. HR-AS.</title>
        <authorList>
            <person name="Lee Y."/>
            <person name="Jeon C.O."/>
        </authorList>
    </citation>
    <scope>NUCLEOTIDE SEQUENCE [LARGE SCALE GENOMIC DNA]</scope>
    <source>
        <strain evidence="8">DSM 1231</strain>
    </source>
</reference>
<comment type="similarity">
    <text evidence="2 6">Belongs to the class-III pyridoxal-phosphate-dependent aminotransferase family.</text>
</comment>
<keyword evidence="3 7" id="KW-0032">Aminotransferase</keyword>
<dbReference type="GO" id="GO:0030170">
    <property type="term" value="F:pyridoxal phosphate binding"/>
    <property type="evidence" value="ECO:0007669"/>
    <property type="project" value="InterPro"/>
</dbReference>
<comment type="cofactor">
    <cofactor evidence="1">
        <name>pyridoxal 5'-phosphate</name>
        <dbReference type="ChEBI" id="CHEBI:597326"/>
    </cofactor>
</comment>